<dbReference type="InterPro" id="IPR000331">
    <property type="entry name" value="Rap/Ran_GAP_dom"/>
</dbReference>
<dbReference type="PANTHER" id="PTHR10063:SF0">
    <property type="entry name" value="TUBERIN"/>
    <property type="match status" value="1"/>
</dbReference>
<dbReference type="Pfam" id="PF02145">
    <property type="entry name" value="Rap_GAP"/>
    <property type="match status" value="1"/>
</dbReference>
<keyword evidence="15" id="KW-1185">Reference proteome</keyword>
<feature type="region of interest" description="Disordered" evidence="12">
    <location>
        <begin position="74"/>
        <end position="173"/>
    </location>
</feature>
<dbReference type="FunCoup" id="L5KGT3">
    <property type="interactions" value="2035"/>
</dbReference>
<evidence type="ECO:0000256" key="2">
    <source>
        <dbReference type="ARBA" id="ARBA00022468"/>
    </source>
</evidence>
<dbReference type="Pfam" id="PF11864">
    <property type="entry name" value="DUF3384"/>
    <property type="match status" value="1"/>
</dbReference>
<feature type="compositionally biased region" description="Basic and acidic residues" evidence="12">
    <location>
        <begin position="1335"/>
        <end position="1344"/>
    </location>
</feature>
<dbReference type="GO" id="GO:0032007">
    <property type="term" value="P:negative regulation of TOR signaling"/>
    <property type="evidence" value="ECO:0007669"/>
    <property type="project" value="InterPro"/>
</dbReference>
<dbReference type="GO" id="GO:0030178">
    <property type="term" value="P:negative regulation of Wnt signaling pathway"/>
    <property type="evidence" value="ECO:0007669"/>
    <property type="project" value="TreeGrafter"/>
</dbReference>
<evidence type="ECO:0000313" key="14">
    <source>
        <dbReference type="EMBL" id="ELK10790.1"/>
    </source>
</evidence>
<feature type="region of interest" description="Disordered" evidence="12">
    <location>
        <begin position="1766"/>
        <end position="1787"/>
    </location>
</feature>
<evidence type="ECO:0000256" key="3">
    <source>
        <dbReference type="ARBA" id="ARBA00022490"/>
    </source>
</evidence>
<feature type="region of interest" description="Disordered" evidence="12">
    <location>
        <begin position="1268"/>
        <end position="1305"/>
    </location>
</feature>
<dbReference type="GO" id="GO:0051726">
    <property type="term" value="P:regulation of cell cycle"/>
    <property type="evidence" value="ECO:0007669"/>
    <property type="project" value="TreeGrafter"/>
</dbReference>
<dbReference type="InterPro" id="IPR016024">
    <property type="entry name" value="ARM-type_fold"/>
</dbReference>
<evidence type="ECO:0000256" key="12">
    <source>
        <dbReference type="SAM" id="MobiDB-lite"/>
    </source>
</evidence>
<dbReference type="PRINTS" id="PR01431">
    <property type="entry name" value="TUBERIN"/>
</dbReference>
<feature type="domain" description="Rap-GAP" evidence="13">
    <location>
        <begin position="1524"/>
        <end position="1751"/>
    </location>
</feature>
<feature type="compositionally biased region" description="Pro residues" evidence="12">
    <location>
        <begin position="92"/>
        <end position="104"/>
    </location>
</feature>
<dbReference type="InterPro" id="IPR024584">
    <property type="entry name" value="Tuberin_N"/>
</dbReference>
<dbReference type="GO" id="GO:0051056">
    <property type="term" value="P:regulation of small GTPase mediated signal transduction"/>
    <property type="evidence" value="ECO:0007669"/>
    <property type="project" value="InterPro"/>
</dbReference>
<dbReference type="SUPFAM" id="SSF111347">
    <property type="entry name" value="Rap/Ran-GAP"/>
    <property type="match status" value="1"/>
</dbReference>
<evidence type="ECO:0000256" key="10">
    <source>
        <dbReference type="ARBA" id="ARBA00070662"/>
    </source>
</evidence>
<dbReference type="GO" id="GO:0016241">
    <property type="term" value="P:regulation of macroautophagy"/>
    <property type="evidence" value="ECO:0007669"/>
    <property type="project" value="UniProtKB-ARBA"/>
</dbReference>
<dbReference type="GO" id="GO:0046627">
    <property type="term" value="P:negative regulation of insulin receptor signaling pathway"/>
    <property type="evidence" value="ECO:0007669"/>
    <property type="project" value="TreeGrafter"/>
</dbReference>
<feature type="region of interest" description="Disordered" evidence="12">
    <location>
        <begin position="1158"/>
        <end position="1190"/>
    </location>
</feature>
<keyword evidence="2 11" id="KW-0343">GTPase activation</keyword>
<dbReference type="GO" id="GO:0005765">
    <property type="term" value="C:lysosomal membrane"/>
    <property type="evidence" value="ECO:0007669"/>
    <property type="project" value="UniProtKB-SubCell"/>
</dbReference>
<dbReference type="PANTHER" id="PTHR10063">
    <property type="entry name" value="TUBERIN"/>
    <property type="match status" value="1"/>
</dbReference>
<keyword evidence="3" id="KW-0963">Cytoplasm</keyword>
<dbReference type="Gene3D" id="3.40.50.11210">
    <property type="entry name" value="Rap/Ran-GAP"/>
    <property type="match status" value="1"/>
</dbReference>
<evidence type="ECO:0000256" key="1">
    <source>
        <dbReference type="ARBA" id="ARBA00004514"/>
    </source>
</evidence>
<evidence type="ECO:0000256" key="8">
    <source>
        <dbReference type="ARBA" id="ARBA00023765"/>
    </source>
</evidence>
<feature type="region of interest" description="Disordered" evidence="12">
    <location>
        <begin position="940"/>
        <end position="977"/>
    </location>
</feature>
<protein>
    <recommendedName>
        <fullName evidence="10">Tuberin</fullName>
    </recommendedName>
</protein>
<dbReference type="EMBL" id="KB030715">
    <property type="protein sequence ID" value="ELK10790.1"/>
    <property type="molecule type" value="Genomic_DNA"/>
</dbReference>
<dbReference type="eggNOG" id="KOG3687">
    <property type="taxonomic scope" value="Eukaryota"/>
</dbReference>
<proteinExistence type="predicted"/>
<evidence type="ECO:0000256" key="11">
    <source>
        <dbReference type="PROSITE-ProRule" id="PRU00165"/>
    </source>
</evidence>
<reference evidence="15" key="1">
    <citation type="journal article" date="2013" name="Science">
        <title>Comparative analysis of bat genomes provides insight into the evolution of flight and immunity.</title>
        <authorList>
            <person name="Zhang G."/>
            <person name="Cowled C."/>
            <person name="Shi Z."/>
            <person name="Huang Z."/>
            <person name="Bishop-Lilly K.A."/>
            <person name="Fang X."/>
            <person name="Wynne J.W."/>
            <person name="Xiong Z."/>
            <person name="Baker M.L."/>
            <person name="Zhao W."/>
            <person name="Tachedjian M."/>
            <person name="Zhu Y."/>
            <person name="Zhou P."/>
            <person name="Jiang X."/>
            <person name="Ng J."/>
            <person name="Yang L."/>
            <person name="Wu L."/>
            <person name="Xiao J."/>
            <person name="Feng Y."/>
            <person name="Chen Y."/>
            <person name="Sun X."/>
            <person name="Zhang Y."/>
            <person name="Marsh G.A."/>
            <person name="Crameri G."/>
            <person name="Broder C.C."/>
            <person name="Frey K.G."/>
            <person name="Wang L.F."/>
            <person name="Wang J."/>
        </authorList>
    </citation>
    <scope>NUCLEOTIDE SEQUENCE [LARGE SCALE GENOMIC DNA]</scope>
</reference>
<evidence type="ECO:0000256" key="9">
    <source>
        <dbReference type="ARBA" id="ARBA00054764"/>
    </source>
</evidence>
<feature type="compositionally biased region" description="Basic and acidic residues" evidence="12">
    <location>
        <begin position="1394"/>
        <end position="1409"/>
    </location>
</feature>
<dbReference type="InterPro" id="IPR003913">
    <property type="entry name" value="Tuberin"/>
</dbReference>
<gene>
    <name evidence="14" type="ORF">PAL_GLEAN10011700</name>
</gene>
<dbReference type="FunFam" id="1.25.10.10:FF:000173">
    <property type="entry name" value="Tuberin isoform B"/>
    <property type="match status" value="1"/>
</dbReference>
<keyword evidence="6" id="KW-0472">Membrane</keyword>
<dbReference type="STRING" id="9402.L5KGT3"/>
<feature type="region of interest" description="Disordered" evidence="12">
    <location>
        <begin position="1320"/>
        <end position="1484"/>
    </location>
</feature>
<dbReference type="GO" id="GO:0045202">
    <property type="term" value="C:synapse"/>
    <property type="evidence" value="ECO:0007669"/>
    <property type="project" value="UniProtKB-ARBA"/>
</dbReference>
<keyword evidence="5" id="KW-0832">Ubl conjugation</keyword>
<evidence type="ECO:0000256" key="7">
    <source>
        <dbReference type="ARBA" id="ARBA00023228"/>
    </source>
</evidence>
<feature type="compositionally biased region" description="Low complexity" evidence="12">
    <location>
        <begin position="157"/>
        <end position="166"/>
    </location>
</feature>
<keyword evidence="7" id="KW-0458">Lysosome</keyword>
<dbReference type="InterPro" id="IPR035974">
    <property type="entry name" value="Rap/Ran-GAP_sf"/>
</dbReference>
<dbReference type="GO" id="GO:0033596">
    <property type="term" value="C:TSC1-TSC2 complex"/>
    <property type="evidence" value="ECO:0007669"/>
    <property type="project" value="InterPro"/>
</dbReference>
<keyword evidence="4" id="KW-0597">Phosphoprotein</keyword>
<dbReference type="Pfam" id="PF03542">
    <property type="entry name" value="Tuberin"/>
    <property type="match status" value="3"/>
</dbReference>
<evidence type="ECO:0000256" key="5">
    <source>
        <dbReference type="ARBA" id="ARBA00022843"/>
    </source>
</evidence>
<dbReference type="Gene3D" id="1.25.10.10">
    <property type="entry name" value="Leucine-rich Repeat Variant"/>
    <property type="match status" value="1"/>
</dbReference>
<dbReference type="GO" id="GO:0051898">
    <property type="term" value="P:negative regulation of phosphatidylinositol 3-kinase/protein kinase B signal transduction"/>
    <property type="evidence" value="ECO:0007669"/>
    <property type="project" value="TreeGrafter"/>
</dbReference>
<comment type="subcellular location">
    <subcellularLocation>
        <location evidence="1">Cytoplasm</location>
        <location evidence="1">Cytosol</location>
    </subcellularLocation>
    <subcellularLocation>
        <location evidence="8">Lysosome membrane</location>
        <topology evidence="8">Peripheral membrane protein</topology>
    </subcellularLocation>
</comment>
<evidence type="ECO:0000313" key="15">
    <source>
        <dbReference type="Proteomes" id="UP000010552"/>
    </source>
</evidence>
<dbReference type="PROSITE" id="PS50085">
    <property type="entry name" value="RAPGAP"/>
    <property type="match status" value="1"/>
</dbReference>
<feature type="compositionally biased region" description="Low complexity" evidence="12">
    <location>
        <begin position="1324"/>
        <end position="1334"/>
    </location>
</feature>
<name>L5KGT3_PTEAL</name>
<dbReference type="Proteomes" id="UP000010552">
    <property type="component" value="Unassembled WGS sequence"/>
</dbReference>
<dbReference type="GO" id="GO:0005634">
    <property type="term" value="C:nucleus"/>
    <property type="evidence" value="ECO:0007669"/>
    <property type="project" value="InterPro"/>
</dbReference>
<evidence type="ECO:0000256" key="4">
    <source>
        <dbReference type="ARBA" id="ARBA00022553"/>
    </source>
</evidence>
<dbReference type="FunFam" id="3.40.50.11210:FF:000004">
    <property type="entry name" value="Tuberin isoform X3"/>
    <property type="match status" value="1"/>
</dbReference>
<accession>L5KGT3</accession>
<dbReference type="SUPFAM" id="SSF48371">
    <property type="entry name" value="ARM repeat"/>
    <property type="match status" value="1"/>
</dbReference>
<dbReference type="GO" id="GO:0005096">
    <property type="term" value="F:GTPase activator activity"/>
    <property type="evidence" value="ECO:0007669"/>
    <property type="project" value="UniProtKB-UniRule"/>
</dbReference>
<dbReference type="InterPro" id="IPR027107">
    <property type="entry name" value="Tuberin/Ral-act_asu"/>
</dbReference>
<dbReference type="InterPro" id="IPR011989">
    <property type="entry name" value="ARM-like"/>
</dbReference>
<sequence length="1802" mass="199879">MAQVEYPRAGYWDRKNFLVQDMVGRCERLESSPCGPLHLRPGNRARGANSGLHVTPKNWLAAAGSASLCVRVPARAAQSPRGPPRTSAPNPLQSPPPSSPPLPQPGRGATCSRLSPPERRGLLPNTPRPGPRFPAPAAGHHPHARGFHAELQPTTHPSGPGSPSGPLTSAEGKQTEFVITTEILRELSVECGLNNRIRVIGQICEIAKTKKFEEHAVEALWKAVADLLQPERPPEARHAVLALLKAIVQGQGDRLGVLRALFFKAIKDYPSNEDLHERLEVFKALTDNGRHITYLEEELAEFVLQWMDVGLSSEFLMVLVNLVKFNSCYLDEYIASMVHMICLLCVQTVSSVDIEVSLQVLDAVVCYNCLPAESLPLFIVTLCRTINVKELCEPCWKLMRNLLGTHLGHSAIYNMCRIMEDSVIGGFLCMSEKWLTIAYSLGFVFQAMTCPNEVVSYEIVLSITRLIKKYRRELQAVTWDILLNIIERLLQQLQSLESPELRAIVHDLLTTVEELCDQNEFHGSQERYFELIESCADQRPVRPSLLPTRSESRSAVRIKVLDVLSFVLLINRQFYEEELINMVVISQLSHIPEDRDHQVRKLATQLLVDLAEGCHTHHFNSLLDIIEKVIARSLSPPAELEERDVAAYSASLEDVKTAVLGLLVILQTKLYALPASHAMRVYEMLVSHIQLHYKHSYTLPIASSIRLQAFDFLLLLRADALHRLGLPTKDGVVRFSPYCLCDYMVQISPDQAFFLQETDWKVLKLVLSKLPESLRYKVLIFTSPCSVDQLSSALCSMREMVYCLEQGLIYRCASQCVVALAICSVEMPDIMIKALPILVVKLTHISATASMAIPLLEFLSTLARLPHLYRNFAAEQYASVFAISLPYTNPSKFNQYIVCLAHHVIAMWFIRCRLPFRKDFVPFITKGLRSNVLRSFDDTPEKDSFRARSTSLNERPKSLRIARPPKQGLNNSPPVKEFKESSAADAFRCRSISVSEHVVRSRIQTSLTSSSLGSADENSMAQADDNLKNLHLELTETCLDMMARYVFSNFTAVPKRSPVGEFLLAGGRTKTWLVGNKLITVTTSVGTGTRSLLGLDSGELQGSPELSSDPSMRVRQTKEAPAKLESQAGQQVCRGARDRVRSMSGGHGLRIGALDTPASHFPGGPTLPGPQTAVVSKPEKASAGTQRPAQKEKTNLAAYVPLLTQGWAEILVRRPTGNTSWLMSLENPLSPFSSDINNMPLQELSNALMAAERFKERRDTALYKSLSVPAASSAKPPPPPRSNTDSAVVLEEGSPGETNLPVEPPELEDFEATLGTDRRCQHAEAYSRSSSTSSQEEKSFHAEELPAGGIPIERAGPCKAARPSVDLSFQPSQPLSKSSSSPELQTLQDILGDPGDKADVGRLSPEAKARSQSGILDGEGAAWSAPGEDSRGSAQPEGPLPSNCPRSPSGLRPRGYTISDSAPSRRGKRVERDSFKSRAGASNAEKVPGINPSFVFLQLYHSPFFGDESNKPILLPNESFERSVQLLDQIPSYDTHKIAVLYVGEGQSNSELAILSNEHGSYRYTEFLTGLGKLIELKDCQPDKVYLGGLDVCGEDGQFTYCWHDDIMQAVFHIATLMPTKDVDKHRCDKKRHLGNDFVSIVYNDSGEDFKLGTIKGQFNFVHVIITPLDYECNLVSLQCRKDMEGLVDTSVAKIVSDRNLPFVARQMALHANMASQVHHSRSNPTDIYPSKWIARLRHIKRLRHRIREEAHYSNPSLPLMQMHPPGHAKAPVQAPAEPMPTYETGQRKRLISSVDDFTEFV</sequence>
<feature type="compositionally biased region" description="Low complexity" evidence="12">
    <location>
        <begin position="1367"/>
        <end position="1385"/>
    </location>
</feature>
<evidence type="ECO:0000256" key="6">
    <source>
        <dbReference type="ARBA" id="ARBA00023136"/>
    </source>
</evidence>
<comment type="function">
    <text evidence="9">Catalytic component of the TSC-TBC complex, a multiprotein complex that acts as a negative regulator of the canonical mTORC1 complex, an evolutionarily conserved central nutrient sensor that stimulates anabolic reactions and macromolecule biosynthesis to promote cellular biomass generation and growth. Within the TSC-TBC complex, TSC2 acts as a GTPase-activating protein (GAP) for the small GTPase RHEB, a direct activator of the protein kinase activity of mTORC1. In absence of nutrients, the TSC-TBC complex inhibits mTORC1, thereby preventing phosphorylation of ribosomal protein S6 kinase (RPS6KB1 and RPS6KB2) and EIF4EBP1 (4E-BP1) by the mTORC1 signaling. The TSC-TBC complex is inactivated in response to nutrients, relieving inhibition of mTORC1. Involved in microtubule-mediated protein transport via its ability to regulate mTORC1 signaling. Also stimulates the intrinsic GTPase activity of the Ras-related proteins RAP1A and RAB5.</text>
</comment>
<evidence type="ECO:0000259" key="13">
    <source>
        <dbReference type="PROSITE" id="PS50085"/>
    </source>
</evidence>
<dbReference type="InParanoid" id="L5KGT3"/>
<dbReference type="InterPro" id="IPR018515">
    <property type="entry name" value="Tuberin-type_domain"/>
</dbReference>
<organism evidence="14 15">
    <name type="scientific">Pteropus alecto</name>
    <name type="common">Black flying fox</name>
    <dbReference type="NCBI Taxonomy" id="9402"/>
    <lineage>
        <taxon>Eukaryota</taxon>
        <taxon>Metazoa</taxon>
        <taxon>Chordata</taxon>
        <taxon>Craniata</taxon>
        <taxon>Vertebrata</taxon>
        <taxon>Euteleostomi</taxon>
        <taxon>Mammalia</taxon>
        <taxon>Eutheria</taxon>
        <taxon>Laurasiatheria</taxon>
        <taxon>Chiroptera</taxon>
        <taxon>Yinpterochiroptera</taxon>
        <taxon>Pteropodoidea</taxon>
        <taxon>Pteropodidae</taxon>
        <taxon>Pteropodinae</taxon>
        <taxon>Pteropus</taxon>
    </lineage>
</organism>